<dbReference type="Proteomes" id="UP000325315">
    <property type="component" value="Unassembled WGS sequence"/>
</dbReference>
<sequence length="209" mass="23975">MAQMLNWAMDKGKGPMAMARENSEGIPPGFTLSHTAHELPVSSRSNPRDNPTNLIILDLDIVERDGTRVEFSRQLEDRYRWLEEKFKALENADHHHGIDAKDLSLVPNLVLHHKFKMLEFEKYNGACCSEAHITIFCRRMTGYVNNDQLLIHCFQESLVGAASRCYNQLSRANISSGRDLAQAFMKQYNHVTNMTPDRITLKNMEKKVK</sequence>
<evidence type="ECO:0000313" key="1">
    <source>
        <dbReference type="EMBL" id="KAA3462354.1"/>
    </source>
</evidence>
<protein>
    <submittedName>
        <fullName evidence="1">Uncharacterized protein</fullName>
    </submittedName>
</protein>
<evidence type="ECO:0000313" key="2">
    <source>
        <dbReference type="Proteomes" id="UP000325315"/>
    </source>
</evidence>
<dbReference type="PANTHER" id="PTHR33223:SF8">
    <property type="entry name" value="OS04G0172440 PROTEIN"/>
    <property type="match status" value="1"/>
</dbReference>
<organism evidence="1 2">
    <name type="scientific">Gossypium australe</name>
    <dbReference type="NCBI Taxonomy" id="47621"/>
    <lineage>
        <taxon>Eukaryota</taxon>
        <taxon>Viridiplantae</taxon>
        <taxon>Streptophyta</taxon>
        <taxon>Embryophyta</taxon>
        <taxon>Tracheophyta</taxon>
        <taxon>Spermatophyta</taxon>
        <taxon>Magnoliopsida</taxon>
        <taxon>eudicotyledons</taxon>
        <taxon>Gunneridae</taxon>
        <taxon>Pentapetalae</taxon>
        <taxon>rosids</taxon>
        <taxon>malvids</taxon>
        <taxon>Malvales</taxon>
        <taxon>Malvaceae</taxon>
        <taxon>Malvoideae</taxon>
        <taxon>Gossypium</taxon>
    </lineage>
</organism>
<gene>
    <name evidence="1" type="ORF">EPI10_028847</name>
</gene>
<keyword evidence="2" id="KW-1185">Reference proteome</keyword>
<dbReference type="EMBL" id="SMMG02000009">
    <property type="protein sequence ID" value="KAA3462354.1"/>
    <property type="molecule type" value="Genomic_DNA"/>
</dbReference>
<reference evidence="2" key="1">
    <citation type="journal article" date="2019" name="Plant Biotechnol. J.">
        <title>Genome sequencing of the Australian wild diploid species Gossypium australe highlights disease resistance and delayed gland morphogenesis.</title>
        <authorList>
            <person name="Cai Y."/>
            <person name="Cai X."/>
            <person name="Wang Q."/>
            <person name="Wang P."/>
            <person name="Zhang Y."/>
            <person name="Cai C."/>
            <person name="Xu Y."/>
            <person name="Wang K."/>
            <person name="Zhou Z."/>
            <person name="Wang C."/>
            <person name="Geng S."/>
            <person name="Li B."/>
            <person name="Dong Q."/>
            <person name="Hou Y."/>
            <person name="Wang H."/>
            <person name="Ai P."/>
            <person name="Liu Z."/>
            <person name="Yi F."/>
            <person name="Sun M."/>
            <person name="An G."/>
            <person name="Cheng J."/>
            <person name="Zhang Y."/>
            <person name="Shi Q."/>
            <person name="Xie Y."/>
            <person name="Shi X."/>
            <person name="Chang Y."/>
            <person name="Huang F."/>
            <person name="Chen Y."/>
            <person name="Hong S."/>
            <person name="Mi L."/>
            <person name="Sun Q."/>
            <person name="Zhang L."/>
            <person name="Zhou B."/>
            <person name="Peng R."/>
            <person name="Zhang X."/>
            <person name="Liu F."/>
        </authorList>
    </citation>
    <scope>NUCLEOTIDE SEQUENCE [LARGE SCALE GENOMIC DNA]</scope>
    <source>
        <strain evidence="2">cv. PA1801</strain>
    </source>
</reference>
<dbReference type="OrthoDB" id="1432691at2759"/>
<dbReference type="AlphaFoldDB" id="A0A5B6UZ06"/>
<name>A0A5B6UZ06_9ROSI</name>
<comment type="caution">
    <text evidence="1">The sequence shown here is derived from an EMBL/GenBank/DDBJ whole genome shotgun (WGS) entry which is preliminary data.</text>
</comment>
<proteinExistence type="predicted"/>
<dbReference type="PANTHER" id="PTHR33223">
    <property type="entry name" value="CCHC-TYPE DOMAIN-CONTAINING PROTEIN"/>
    <property type="match status" value="1"/>
</dbReference>
<accession>A0A5B6UZ06</accession>